<name>A0A650CPU2_9CREN</name>
<organism evidence="1 2">
    <name type="scientific">Stygiolobus azoricus</name>
    <dbReference type="NCBI Taxonomy" id="41675"/>
    <lineage>
        <taxon>Archaea</taxon>
        <taxon>Thermoproteota</taxon>
        <taxon>Thermoprotei</taxon>
        <taxon>Sulfolobales</taxon>
        <taxon>Sulfolobaceae</taxon>
        <taxon>Stygiolobus</taxon>
    </lineage>
</organism>
<dbReference type="EMBL" id="CP045483">
    <property type="protein sequence ID" value="QGR19866.1"/>
    <property type="molecule type" value="Genomic_DNA"/>
</dbReference>
<dbReference type="KEGG" id="sazo:D1868_07655"/>
<protein>
    <submittedName>
        <fullName evidence="1">Uncharacterized protein</fullName>
    </submittedName>
</protein>
<dbReference type="Proteomes" id="UP000423396">
    <property type="component" value="Chromosome"/>
</dbReference>
<evidence type="ECO:0000313" key="2">
    <source>
        <dbReference type="Proteomes" id="UP000423396"/>
    </source>
</evidence>
<dbReference type="AlphaFoldDB" id="A0A650CPU2"/>
<dbReference type="OrthoDB" id="39383at2157"/>
<evidence type="ECO:0000313" key="1">
    <source>
        <dbReference type="EMBL" id="QGR19866.1"/>
    </source>
</evidence>
<proteinExistence type="predicted"/>
<accession>A0A650CPU2</accession>
<reference evidence="1 2" key="1">
    <citation type="submission" date="2019-10" db="EMBL/GenBank/DDBJ databases">
        <title>Genome Sequences from Six Type Strain Members of the Archaeal Family Sulfolobaceae: Acidianus ambivalens, Acidianus infernus, Metallosphaera prunae, Stygiolobus azoricus, Sulfolobus metallicus, and Sulfurisphaera ohwakuensis.</title>
        <authorList>
            <person name="Counts J.A."/>
            <person name="Kelly R.M."/>
        </authorList>
    </citation>
    <scope>NUCLEOTIDE SEQUENCE [LARGE SCALE GENOMIC DNA]</scope>
    <source>
        <strain evidence="1 2">FC6</strain>
    </source>
</reference>
<sequence>MNYDDFVRLGDETYLRVLASDKKWDEISKSYFYYIVNKLRALGLLIDNALSFKVLLPYKPSHNGLSVTEGIAFVTQDKKLIYYNAENETYKCGGCPVNSECLLGVKSLAKEMEVKIRNEELDTAWLSVIESVKVQVMSNLRFLRAKADLEEVKVNEVEYAKESL</sequence>
<keyword evidence="2" id="KW-1185">Reference proteome</keyword>
<gene>
    <name evidence="1" type="ORF">D1868_07655</name>
</gene>